<reference evidence="2 3" key="1">
    <citation type="submission" date="2020-08" db="EMBL/GenBank/DDBJ databases">
        <title>The isolate Caproiciproducens sp. 7D4C2 produces n-caproate at mildly acidic conditions from hexoses: genome and rBOX comparison with related strains and chain-elongating bacteria.</title>
        <authorList>
            <person name="Esquivel-Elizondo S."/>
            <person name="Bagci C."/>
            <person name="Temovska M."/>
            <person name="Jeon B.S."/>
            <person name="Bessarab I."/>
            <person name="Williams R.B.H."/>
            <person name="Huson D.H."/>
            <person name="Angenent L.T."/>
        </authorList>
    </citation>
    <scope>NUCLEOTIDE SEQUENCE [LARGE SCALE GENOMIC DNA]</scope>
    <source>
        <strain evidence="2 3">7D4C2</strain>
    </source>
</reference>
<dbReference type="AlphaFoldDB" id="A0A7G8T9I6"/>
<keyword evidence="1" id="KW-0802">TPR repeat</keyword>
<proteinExistence type="predicted"/>
<dbReference type="KEGG" id="cfem:HCR03_16610"/>
<evidence type="ECO:0000313" key="2">
    <source>
        <dbReference type="EMBL" id="QNK40277.1"/>
    </source>
</evidence>
<dbReference type="EMBL" id="CP060286">
    <property type="protein sequence ID" value="QNK40277.1"/>
    <property type="molecule type" value="Genomic_DNA"/>
</dbReference>
<dbReference type="Gene3D" id="1.25.40.10">
    <property type="entry name" value="Tetratricopeptide repeat domain"/>
    <property type="match status" value="1"/>
</dbReference>
<dbReference type="InterPro" id="IPR011990">
    <property type="entry name" value="TPR-like_helical_dom_sf"/>
</dbReference>
<evidence type="ECO:0008006" key="4">
    <source>
        <dbReference type="Google" id="ProtNLM"/>
    </source>
</evidence>
<dbReference type="PROSITE" id="PS50005">
    <property type="entry name" value="TPR"/>
    <property type="match status" value="1"/>
</dbReference>
<sequence>MLFLGSIIEEITTSSVKHIATNLFRKYKLAKLTKSLNQMQQDALIARYQNENDHLFNSLDSFLCNIHAFRSMCENCYDMQNSLFSSPQAYINTITQDFVELNPQFQVNKADIISFLSKLFNQLFSILNNSKYNSDRNIIVNNIIASKNEILENQTQSSKKIIAEIQNSSQKIIDSFKKSYFYSKAESIDDIPQANKSKYYEEIKNIEDNLQKNYLFEKSIEAYEELSLNILSDNYSSGTLPEKEVLQSIYINIALCFANLRKFEKSEGYMQKAKSLDVDESAKFHYIAASIILMQSDISKFHIGLSHIQKAIEIDSNYQKAYLSKAVFEEALKLTSTTQILNELSEGFKQILHDGNDLDLINEYHQTLGIIFLHSSQYKCAIEQFKFANKISLDITNHINIAISYYKWALVGNDFSRRQIKPIVDYQKLNTSIELFLKIFDNYKINENPILNDVIPIYISACAFGHRYDYIISLDNKLNLSNLDYETQRNIYFSKMIMGKNSDNAETKLDKIDSVFHNVNILMGQNKFSDAILLLENSYKFIPSEYLERYYTQLLNCFLLSKQTDKYRIKRNYILNNNINLSYLALFDGQYYDLTGDYDKSKKIFDKISRNTHDDIEIIDSIAFYKRHDNIDELKLLYSRINKEIKEKSVPVNNIKQFYFNLFRDLENTDILYCIKIYENLAIDLFKGEENYYYRQGADLYSKINDSYKLINVFNELIKIDNDKHFKYYLIQVNMDCCNFKQAKELALTLLRDSTNTNSDKTKLYSILGELFLYENDLDKSFELIKKAKDLNIKEPYNPIHQQFMAHAVRCNHIEALSESFEYKKIHPNVVNWLTAVKAIEIDNSGKEVLTPDIKKFLSDNQERFKLVIDYYNGNQLSLYQIIDVMPTTICTFLNWADIYKFPIKINFGNVIDLNNELNILKNNNEVIIDALTLIYLAKYNALDLLKFDKIHITTSSVTLIRSEFVNRNEKYLSDLLQFLSTDLRISFEPCISSLEKFDLHYPICVYDSIEFAKVYNLPCFYSDMLIKLHFQKYEVKFVNIVALADYIIAQNRKASISFRYNMLQANYQFINFRAEDIYDVVTSCTEKSNLNNIIKPFLCLKSQYDVISFANVYSNFIGLIKDNAPSLLNECIQIFLKYVDKIYLKKSNYDYYYTRFSSINDLGVSTRLLLFVKFFLGRLSKLLGKDELKKYIAESNLKYIPEQIIEEIV</sequence>
<organism evidence="2 3">
    <name type="scientific">Caproicibacter fermentans</name>
    <dbReference type="NCBI Taxonomy" id="2576756"/>
    <lineage>
        <taxon>Bacteria</taxon>
        <taxon>Bacillati</taxon>
        <taxon>Bacillota</taxon>
        <taxon>Clostridia</taxon>
        <taxon>Eubacteriales</taxon>
        <taxon>Acutalibacteraceae</taxon>
        <taxon>Caproicibacter</taxon>
    </lineage>
</organism>
<feature type="repeat" description="TPR" evidence="1">
    <location>
        <begin position="762"/>
        <end position="795"/>
    </location>
</feature>
<evidence type="ECO:0000256" key="1">
    <source>
        <dbReference type="PROSITE-ProRule" id="PRU00339"/>
    </source>
</evidence>
<dbReference type="Proteomes" id="UP000515909">
    <property type="component" value="Chromosome"/>
</dbReference>
<dbReference type="RefSeq" id="WP_187035507.1">
    <property type="nucleotide sequence ID" value="NZ_CP060286.1"/>
</dbReference>
<evidence type="ECO:0000313" key="3">
    <source>
        <dbReference type="Proteomes" id="UP000515909"/>
    </source>
</evidence>
<gene>
    <name evidence="2" type="ORF">HCR03_16610</name>
</gene>
<name>A0A7G8T9I6_9FIRM</name>
<dbReference type="SUPFAM" id="SSF48452">
    <property type="entry name" value="TPR-like"/>
    <property type="match status" value="1"/>
</dbReference>
<dbReference type="InterPro" id="IPR019734">
    <property type="entry name" value="TPR_rpt"/>
</dbReference>
<accession>A0A7G8T9I6</accession>
<protein>
    <recommendedName>
        <fullName evidence="4">Tetratricopeptide repeat protein</fullName>
    </recommendedName>
</protein>